<dbReference type="PANTHER" id="PTHR43329">
    <property type="entry name" value="EPOXIDE HYDROLASE"/>
    <property type="match status" value="1"/>
</dbReference>
<feature type="domain" description="AB hydrolase-1" evidence="2">
    <location>
        <begin position="30"/>
        <end position="280"/>
    </location>
</feature>
<keyword evidence="1 3" id="KW-0378">Hydrolase</keyword>
<dbReference type="GO" id="GO:0016787">
    <property type="term" value="F:hydrolase activity"/>
    <property type="evidence" value="ECO:0007669"/>
    <property type="project" value="UniProtKB-KW"/>
</dbReference>
<dbReference type="PRINTS" id="PR00412">
    <property type="entry name" value="EPOXHYDRLASE"/>
</dbReference>
<dbReference type="InterPro" id="IPR029058">
    <property type="entry name" value="AB_hydrolase_fold"/>
</dbReference>
<accession>A0ABS7GY85</accession>
<gene>
    <name evidence="3" type="ORF">JNB85_21360</name>
</gene>
<dbReference type="Proteomes" id="UP000717752">
    <property type="component" value="Unassembled WGS sequence"/>
</dbReference>
<evidence type="ECO:0000256" key="1">
    <source>
        <dbReference type="ARBA" id="ARBA00022801"/>
    </source>
</evidence>
<evidence type="ECO:0000259" key="2">
    <source>
        <dbReference type="Pfam" id="PF00561"/>
    </source>
</evidence>
<name>A0ABS7GY85_9HYPH</name>
<dbReference type="Pfam" id="PF00561">
    <property type="entry name" value="Abhydrolase_1"/>
    <property type="match status" value="1"/>
</dbReference>
<dbReference type="InterPro" id="IPR000639">
    <property type="entry name" value="Epox_hydrolase-like"/>
</dbReference>
<reference evidence="3 4" key="1">
    <citation type="journal article" date="2021" name="MBio">
        <title>Poor Competitiveness of Bradyrhizobium in Pigeon Pea Root Colonization in Indian Soils.</title>
        <authorList>
            <person name="Chalasani D."/>
            <person name="Basu A."/>
            <person name="Pullabhotla S.V.S.R.N."/>
            <person name="Jorrin B."/>
            <person name="Neal A.L."/>
            <person name="Poole P.S."/>
            <person name="Podile A.R."/>
            <person name="Tkacz A."/>
        </authorList>
    </citation>
    <scope>NUCLEOTIDE SEQUENCE [LARGE SCALE GENOMIC DNA]</scope>
    <source>
        <strain evidence="3 4">HU56</strain>
    </source>
</reference>
<evidence type="ECO:0000313" key="4">
    <source>
        <dbReference type="Proteomes" id="UP000717752"/>
    </source>
</evidence>
<proteinExistence type="predicted"/>
<dbReference type="SUPFAM" id="SSF53474">
    <property type="entry name" value="alpha/beta-Hydrolases"/>
    <property type="match status" value="1"/>
</dbReference>
<keyword evidence="4" id="KW-1185">Reference proteome</keyword>
<dbReference type="InterPro" id="IPR000073">
    <property type="entry name" value="AB_hydrolase_1"/>
</dbReference>
<comment type="caution">
    <text evidence="3">The sequence shown here is derived from an EMBL/GenBank/DDBJ whole genome shotgun (WGS) entry which is preliminary data.</text>
</comment>
<sequence length="295" mass="32635">MSAGIIEGFQQRRLPGDGVEIDALVAGHGPPLLLLHGWPQTRMCWSRVAPALAAHFTVVVPDLRGYGRSGKPEGSADHKTYSKRAMARDQIAAMRALGFERFAVGAHDRGARVAYRLAFDHPHAVTRLASLDVIPTADMWARMGAKEAVSAWHWSMLAQPDGLAEKLIGADPEWFVRYILAHQSGQGFAFPEENMADYLACASDSGSVHAWAEDYRAGWTIDRELDEQDRGRKLDMPLLMLWGERGTLKGKDGLDPWRAWAEQIEGEALPCGHFIPEEAPEAVIAHFIRFFGRAA</sequence>
<dbReference type="RefSeq" id="WP_220336292.1">
    <property type="nucleotide sequence ID" value="NZ_JAEUAK010000008.1"/>
</dbReference>
<dbReference type="Gene3D" id="3.40.50.1820">
    <property type="entry name" value="alpha/beta hydrolase"/>
    <property type="match status" value="1"/>
</dbReference>
<dbReference type="EMBL" id="JAEUAK010000008">
    <property type="protein sequence ID" value="MBW9054953.1"/>
    <property type="molecule type" value="Genomic_DNA"/>
</dbReference>
<protein>
    <submittedName>
        <fullName evidence="3">Alpha/beta hydrolase</fullName>
    </submittedName>
</protein>
<organism evidence="3 4">
    <name type="scientific">Rhizobium mesosinicum</name>
    <dbReference type="NCBI Taxonomy" id="335017"/>
    <lineage>
        <taxon>Bacteria</taxon>
        <taxon>Pseudomonadati</taxon>
        <taxon>Pseudomonadota</taxon>
        <taxon>Alphaproteobacteria</taxon>
        <taxon>Hyphomicrobiales</taxon>
        <taxon>Rhizobiaceae</taxon>
        <taxon>Rhizobium/Agrobacterium group</taxon>
        <taxon>Rhizobium</taxon>
    </lineage>
</organism>
<evidence type="ECO:0000313" key="3">
    <source>
        <dbReference type="EMBL" id="MBW9054953.1"/>
    </source>
</evidence>